<dbReference type="HOGENOM" id="CLU_568794_0_0_1"/>
<keyword evidence="2" id="KW-1133">Transmembrane helix</keyword>
<keyword evidence="4" id="KW-1185">Reference proteome</keyword>
<evidence type="ECO:0000256" key="2">
    <source>
        <dbReference type="SAM" id="Phobius"/>
    </source>
</evidence>
<feature type="transmembrane region" description="Helical" evidence="2">
    <location>
        <begin position="75"/>
        <end position="103"/>
    </location>
</feature>
<geneLocation type="mitochondrion" evidence="3"/>
<name>A0A0C2IAK0_9PEZI</name>
<dbReference type="VEuPathDB" id="FungiDB:SPBR_09272"/>
<dbReference type="AlphaFoldDB" id="A0A0C2IAK0"/>
<comment type="caution">
    <text evidence="3">The sequence shown here is derived from an EMBL/GenBank/DDBJ whole genome shotgun (WGS) entry which is preliminary data.</text>
</comment>
<feature type="region of interest" description="Disordered" evidence="1">
    <location>
        <begin position="111"/>
        <end position="220"/>
    </location>
</feature>
<feature type="transmembrane region" description="Helical" evidence="2">
    <location>
        <begin position="7"/>
        <end position="27"/>
    </location>
</feature>
<feature type="compositionally biased region" description="Polar residues" evidence="1">
    <location>
        <begin position="186"/>
        <end position="218"/>
    </location>
</feature>
<evidence type="ECO:0000313" key="3">
    <source>
        <dbReference type="EMBL" id="KIH86256.1"/>
    </source>
</evidence>
<dbReference type="RefSeq" id="XP_040614266.1">
    <property type="nucleotide sequence ID" value="XM_040767398.1"/>
</dbReference>
<keyword evidence="3" id="KW-0496">Mitochondrion</keyword>
<sequence>MIITNLFFVYSLILFFIFMTYLVYSYTNLFEFINIDNLNWKYYYFLFRICTISILIYNIVYYFNMGKNEFERYIFRFGVGTLIIILINIIFNMFFLDLAIVFINGNESPSGSNPLSNNPGGGTPRPPEGPDYSKILWKHDNSEDSSNKSSITSSNNSESSSSKSNTTLINNSNEPNDKNSLKRTAEQANLAITSNRINPNISQNNSNTSIPQNTNVTQNIPNVPENIINVTQNTSNNNVYQSNSNTDIPQNYSNNNIPQNIPNILNILNIPEENTRYKRYWIIILSVEDECVRRTRELHPQIFKVRQEIRVMQNLIDRVPGGLAAMQSSMNSNSYVHGLGFNTNSLGSLIGYSSSTQPLLNHMGLQTPYDQSVLHFRDQASNRPGALPYERADGSLSFNRHNLQGIYNIRAGTTIGEEYTYKIAQRVHFERESNEWRRLSQNIRIAFPNIVDPNRSYEPINTNNNTNVVNTNNTNINNNY</sequence>
<keyword evidence="2" id="KW-0472">Membrane</keyword>
<feature type="compositionally biased region" description="Basic and acidic residues" evidence="1">
    <location>
        <begin position="137"/>
        <end position="146"/>
    </location>
</feature>
<feature type="transmembrane region" description="Helical" evidence="2">
    <location>
        <begin position="42"/>
        <end position="63"/>
    </location>
</feature>
<feature type="compositionally biased region" description="Basic and acidic residues" evidence="1">
    <location>
        <begin position="175"/>
        <end position="185"/>
    </location>
</feature>
<gene>
    <name evidence="3" type="ORF">SPBR_09272</name>
</gene>
<evidence type="ECO:0000256" key="1">
    <source>
        <dbReference type="SAM" id="MobiDB-lite"/>
    </source>
</evidence>
<dbReference type="GeneID" id="63682319"/>
<accession>A0A0C2IAK0</accession>
<dbReference type="EMBL" id="AWTV01000012">
    <property type="protein sequence ID" value="KIH86256.1"/>
    <property type="molecule type" value="Genomic_DNA"/>
</dbReference>
<keyword evidence="2" id="KW-0812">Transmembrane</keyword>
<evidence type="ECO:0000313" key="4">
    <source>
        <dbReference type="Proteomes" id="UP000031575"/>
    </source>
</evidence>
<dbReference type="OrthoDB" id="10367021at2759"/>
<reference evidence="3 4" key="1">
    <citation type="journal article" date="2014" name="BMC Genomics">
        <title>Comparative genomics of the major fungal agents of human and animal Sporotrichosis: Sporothrix schenckii and Sporothrix brasiliensis.</title>
        <authorList>
            <person name="Teixeira M.M."/>
            <person name="de Almeida L.G."/>
            <person name="Kubitschek-Barreira P."/>
            <person name="Alves F.L."/>
            <person name="Kioshima E.S."/>
            <person name="Abadio A.K."/>
            <person name="Fernandes L."/>
            <person name="Derengowski L.S."/>
            <person name="Ferreira K.S."/>
            <person name="Souza R.C."/>
            <person name="Ruiz J.C."/>
            <person name="de Andrade N.C."/>
            <person name="Paes H.C."/>
            <person name="Nicola A.M."/>
            <person name="Albuquerque P."/>
            <person name="Gerber A.L."/>
            <person name="Martins V.P."/>
            <person name="Peconick L.D."/>
            <person name="Neto A.V."/>
            <person name="Chaucanez C.B."/>
            <person name="Silva P.A."/>
            <person name="Cunha O.L."/>
            <person name="de Oliveira F.F."/>
            <person name="dos Santos T.C."/>
            <person name="Barros A.L."/>
            <person name="Soares M.A."/>
            <person name="de Oliveira L.M."/>
            <person name="Marini M.M."/>
            <person name="Villalobos-Duno H."/>
            <person name="Cunha M.M."/>
            <person name="de Hoog S."/>
            <person name="da Silveira J.F."/>
            <person name="Henrissat B."/>
            <person name="Nino-Vega G.A."/>
            <person name="Cisalpino P.S."/>
            <person name="Mora-Montes H.M."/>
            <person name="Almeida S.R."/>
            <person name="Stajich J.E."/>
            <person name="Lopes-Bezerra L.M."/>
            <person name="Vasconcelos A.T."/>
            <person name="Felipe M.S."/>
        </authorList>
    </citation>
    <scope>NUCLEOTIDE SEQUENCE [LARGE SCALE GENOMIC DNA]</scope>
    <source>
        <strain evidence="3 4">5110</strain>
    </source>
</reference>
<proteinExistence type="predicted"/>
<protein>
    <submittedName>
        <fullName evidence="3">Uncharacterized protein</fullName>
    </submittedName>
</protein>
<feature type="compositionally biased region" description="Low complexity" evidence="1">
    <location>
        <begin position="147"/>
        <end position="173"/>
    </location>
</feature>
<dbReference type="Proteomes" id="UP000031575">
    <property type="component" value="Unassembled WGS sequence"/>
</dbReference>
<organism evidence="3 4">
    <name type="scientific">Sporothrix brasiliensis 5110</name>
    <dbReference type="NCBI Taxonomy" id="1398154"/>
    <lineage>
        <taxon>Eukaryota</taxon>
        <taxon>Fungi</taxon>
        <taxon>Dikarya</taxon>
        <taxon>Ascomycota</taxon>
        <taxon>Pezizomycotina</taxon>
        <taxon>Sordariomycetes</taxon>
        <taxon>Sordariomycetidae</taxon>
        <taxon>Ophiostomatales</taxon>
        <taxon>Ophiostomataceae</taxon>
        <taxon>Sporothrix</taxon>
    </lineage>
</organism>